<dbReference type="RefSeq" id="WP_036533154.1">
    <property type="nucleotide sequence ID" value="NZ_JJML01000020.1"/>
</dbReference>
<organism evidence="2 3">
    <name type="scientific">Neosynechococcus sphagnicola sy1</name>
    <dbReference type="NCBI Taxonomy" id="1497020"/>
    <lineage>
        <taxon>Bacteria</taxon>
        <taxon>Bacillati</taxon>
        <taxon>Cyanobacteriota</taxon>
        <taxon>Cyanophyceae</taxon>
        <taxon>Neosynechococcales</taxon>
        <taxon>Neosynechococcaceae</taxon>
        <taxon>Neosynechococcus</taxon>
    </lineage>
</organism>
<accession>A0A098TLF4</accession>
<evidence type="ECO:0008006" key="4">
    <source>
        <dbReference type="Google" id="ProtNLM"/>
    </source>
</evidence>
<feature type="transmembrane region" description="Helical" evidence="1">
    <location>
        <begin position="18"/>
        <end position="35"/>
    </location>
</feature>
<keyword evidence="1" id="KW-0472">Membrane</keyword>
<keyword evidence="1" id="KW-0812">Transmembrane</keyword>
<sequence length="502" mass="55672">MLGSRQFPPLFSQVLDRVALTVIAILGLLIALLLWSGDHSVPRVRDFSWQERLIGAEDTAFVLTFSRPMNPESVEANLQVGPPLPGRISWAGRRLAYTLNAPAPYGTQYKLQLQGAKDRFTADQDAAIAPFTGQFQTRDRAFAYIGVTGAEAGRLILYNLTRQQKQILTPTNLVVLDFKFYPEGQQILFSATDRGQQPQGLLDQKLYTVTTGLPLQATRSWDWLPWLRPPSSAPGVISQVLDSRDYQNLKFDLSADGLTIVVQRVGRKNPGDSGLWILQPHAAPQPLKNQPGGDFLITPDSQAIAIAQGQGLAILPLTPAAQPLDFLPKFGLVMGFSRDGAQALMLKFNQDYTRSLFLVTNQGMQKQLLRTTGSVLKAQFDPTNQLIYCLLTELLPGKTYREEPYLAAFHLQQNRLVPLLRLPDQRDIQFSLSPDGLALLLDQVVTTTSNTTTPTGMPMTTDGKMIASSRLWLLPLPQQWQQPVQIQPVALPLPGLHPQWLP</sequence>
<dbReference type="SUPFAM" id="SSF82171">
    <property type="entry name" value="DPP6 N-terminal domain-like"/>
    <property type="match status" value="1"/>
</dbReference>
<dbReference type="Proteomes" id="UP000030170">
    <property type="component" value="Unassembled WGS sequence"/>
</dbReference>
<evidence type="ECO:0000313" key="3">
    <source>
        <dbReference type="Proteomes" id="UP000030170"/>
    </source>
</evidence>
<name>A0A098TLF4_9CYAN</name>
<dbReference type="EMBL" id="JJML01000020">
    <property type="protein sequence ID" value="KGF72707.1"/>
    <property type="molecule type" value="Genomic_DNA"/>
</dbReference>
<dbReference type="STRING" id="1497020.DO97_06750"/>
<comment type="caution">
    <text evidence="2">The sequence shown here is derived from an EMBL/GenBank/DDBJ whole genome shotgun (WGS) entry which is preliminary data.</text>
</comment>
<dbReference type="Gene3D" id="2.60.40.3710">
    <property type="match status" value="1"/>
</dbReference>
<protein>
    <recommendedName>
        <fullName evidence="4">SbsA Ig-like domain-containing protein</fullName>
    </recommendedName>
</protein>
<dbReference type="AlphaFoldDB" id="A0A098TLF4"/>
<evidence type="ECO:0000256" key="1">
    <source>
        <dbReference type="SAM" id="Phobius"/>
    </source>
</evidence>
<reference evidence="2 3" key="1">
    <citation type="journal article" date="2014" name="Mol. Ecol.">
        <title>Evolution of Synechococcus.</title>
        <authorList>
            <person name="Dvorak P."/>
            <person name="Casamatta D."/>
            <person name="Hasler P."/>
            <person name="Poulickova A."/>
            <person name="Ondrej V."/>
            <person name="Sanges R."/>
        </authorList>
    </citation>
    <scope>NUCLEOTIDE SEQUENCE [LARGE SCALE GENOMIC DNA]</scope>
    <source>
        <strain evidence="2 3">CAUP A 1101</strain>
    </source>
</reference>
<keyword evidence="3" id="KW-1185">Reference proteome</keyword>
<dbReference type="OrthoDB" id="475437at2"/>
<gene>
    <name evidence="2" type="ORF">DO97_06750</name>
</gene>
<keyword evidence="1" id="KW-1133">Transmembrane helix</keyword>
<proteinExistence type="predicted"/>
<evidence type="ECO:0000313" key="2">
    <source>
        <dbReference type="EMBL" id="KGF72707.1"/>
    </source>
</evidence>